<evidence type="ECO:0000313" key="2">
    <source>
        <dbReference type="Proteomes" id="UP000887116"/>
    </source>
</evidence>
<protein>
    <submittedName>
        <fullName evidence="1">Uncharacterized protein</fullName>
    </submittedName>
</protein>
<name>A0A8X6FP21_TRICU</name>
<reference evidence="1" key="1">
    <citation type="submission" date="2020-07" db="EMBL/GenBank/DDBJ databases">
        <title>Multicomponent nature underlies the extraordinary mechanical properties of spider dragline silk.</title>
        <authorList>
            <person name="Kono N."/>
            <person name="Nakamura H."/>
            <person name="Mori M."/>
            <person name="Yoshida Y."/>
            <person name="Ohtoshi R."/>
            <person name="Malay A.D."/>
            <person name="Moran D.A.P."/>
            <person name="Tomita M."/>
            <person name="Numata K."/>
            <person name="Arakawa K."/>
        </authorList>
    </citation>
    <scope>NUCLEOTIDE SEQUENCE</scope>
</reference>
<sequence length="98" mass="11632">MDIAYFSTFITVQPIYRTESVFKWDEKTEEEKKRTCITTAKWFCIASWEDSHLVFTLNVNTRFSLVYDQIEEVKYFLQESLCFSLGACCFLDSLIKLK</sequence>
<dbReference type="Proteomes" id="UP000887116">
    <property type="component" value="Unassembled WGS sequence"/>
</dbReference>
<keyword evidence="2" id="KW-1185">Reference proteome</keyword>
<dbReference type="AlphaFoldDB" id="A0A8X6FP21"/>
<proteinExistence type="predicted"/>
<evidence type="ECO:0000313" key="1">
    <source>
        <dbReference type="EMBL" id="GFQ83984.1"/>
    </source>
</evidence>
<accession>A0A8X6FP21</accession>
<comment type="caution">
    <text evidence="1">The sequence shown here is derived from an EMBL/GenBank/DDBJ whole genome shotgun (WGS) entry which is preliminary data.</text>
</comment>
<gene>
    <name evidence="1" type="ORF">TNCT_341411</name>
</gene>
<organism evidence="1 2">
    <name type="scientific">Trichonephila clavata</name>
    <name type="common">Joro spider</name>
    <name type="synonym">Nephila clavata</name>
    <dbReference type="NCBI Taxonomy" id="2740835"/>
    <lineage>
        <taxon>Eukaryota</taxon>
        <taxon>Metazoa</taxon>
        <taxon>Ecdysozoa</taxon>
        <taxon>Arthropoda</taxon>
        <taxon>Chelicerata</taxon>
        <taxon>Arachnida</taxon>
        <taxon>Araneae</taxon>
        <taxon>Araneomorphae</taxon>
        <taxon>Entelegynae</taxon>
        <taxon>Araneoidea</taxon>
        <taxon>Nephilidae</taxon>
        <taxon>Trichonephila</taxon>
    </lineage>
</organism>
<dbReference type="EMBL" id="BMAO01022739">
    <property type="protein sequence ID" value="GFQ83984.1"/>
    <property type="molecule type" value="Genomic_DNA"/>
</dbReference>